<dbReference type="InterPro" id="IPR005565">
    <property type="entry name" value="Hemolysn_activator_HlyB_C"/>
</dbReference>
<evidence type="ECO:0000256" key="2">
    <source>
        <dbReference type="ARBA" id="ARBA00009055"/>
    </source>
</evidence>
<keyword evidence="13" id="KW-1185">Reference proteome</keyword>
<accession>A0A443ID80</accession>
<dbReference type="InterPro" id="IPR051544">
    <property type="entry name" value="TPS_OM_transporter"/>
</dbReference>
<feature type="signal peptide" evidence="10">
    <location>
        <begin position="1"/>
        <end position="25"/>
    </location>
</feature>
<keyword evidence="9" id="KW-0998">Cell outer membrane</keyword>
<evidence type="ECO:0000256" key="1">
    <source>
        <dbReference type="ARBA" id="ARBA00004442"/>
    </source>
</evidence>
<dbReference type="InterPro" id="IPR034746">
    <property type="entry name" value="POTRA"/>
</dbReference>
<evidence type="ECO:0000256" key="9">
    <source>
        <dbReference type="ARBA" id="ARBA00023237"/>
    </source>
</evidence>
<evidence type="ECO:0000313" key="12">
    <source>
        <dbReference type="EMBL" id="RWR01850.1"/>
    </source>
</evidence>
<dbReference type="InterPro" id="IPR027282">
    <property type="entry name" value="TPS"/>
</dbReference>
<keyword evidence="5" id="KW-0812">Transmembrane</keyword>
<evidence type="ECO:0000259" key="11">
    <source>
        <dbReference type="PROSITE" id="PS51779"/>
    </source>
</evidence>
<dbReference type="Pfam" id="PF03865">
    <property type="entry name" value="ShlB"/>
    <property type="match status" value="1"/>
</dbReference>
<dbReference type="GO" id="GO:0046819">
    <property type="term" value="P:protein secretion by the type V secretion system"/>
    <property type="evidence" value="ECO:0007669"/>
    <property type="project" value="TreeGrafter"/>
</dbReference>
<dbReference type="InterPro" id="IPR013686">
    <property type="entry name" value="Polypept-transport_assoc_ShlB"/>
</dbReference>
<dbReference type="Gene3D" id="3.10.20.310">
    <property type="entry name" value="membrane protein fhac"/>
    <property type="match status" value="1"/>
</dbReference>
<evidence type="ECO:0000256" key="7">
    <source>
        <dbReference type="ARBA" id="ARBA00023065"/>
    </source>
</evidence>
<proteinExistence type="inferred from homology"/>
<keyword evidence="8" id="KW-0472">Membrane</keyword>
<dbReference type="GO" id="GO:0008320">
    <property type="term" value="F:protein transmembrane transporter activity"/>
    <property type="evidence" value="ECO:0007669"/>
    <property type="project" value="TreeGrafter"/>
</dbReference>
<dbReference type="PANTHER" id="PTHR34597:SF3">
    <property type="entry name" value="OUTER MEMBRANE TRANSPORTER CDIB"/>
    <property type="match status" value="1"/>
</dbReference>
<comment type="similarity">
    <text evidence="2">Belongs to the TPS (TC 1.B.20) family.</text>
</comment>
<gene>
    <name evidence="12" type="ORF">ED28_09420</name>
</gene>
<evidence type="ECO:0000256" key="5">
    <source>
        <dbReference type="ARBA" id="ARBA00022692"/>
    </source>
</evidence>
<keyword evidence="10" id="KW-0732">Signal</keyword>
<reference evidence="12 13" key="1">
    <citation type="submission" date="2014-04" db="EMBL/GenBank/DDBJ databases">
        <title>Draft genome sequence of Pantoea beijingensis strain LMG 27579, an emerging pathogen to Pleurotus eryngii with potential industrial application.</title>
        <authorList>
            <person name="Xu F."/>
            <person name="Liu Y."/>
            <person name="Wang S."/>
            <person name="Yin Y."/>
            <person name="Ma Y."/>
            <person name="Zhao S."/>
            <person name="Rong C."/>
        </authorList>
    </citation>
    <scope>NUCLEOTIDE SEQUENCE [LARGE SCALE GENOMIC DNA]</scope>
    <source>
        <strain evidence="12 13">LMG 27579</strain>
    </source>
</reference>
<dbReference type="GO" id="GO:0006811">
    <property type="term" value="P:monoatomic ion transport"/>
    <property type="evidence" value="ECO:0007669"/>
    <property type="project" value="UniProtKB-KW"/>
</dbReference>
<keyword evidence="4" id="KW-1134">Transmembrane beta strand</keyword>
<protein>
    <recommendedName>
        <fullName evidence="11">POTRA domain-containing protein</fullName>
    </recommendedName>
</protein>
<dbReference type="RefSeq" id="WP_128177359.1">
    <property type="nucleotide sequence ID" value="NZ_CP071409.1"/>
</dbReference>
<dbReference type="Pfam" id="PF08479">
    <property type="entry name" value="POTRA_2"/>
    <property type="match status" value="1"/>
</dbReference>
<dbReference type="Gene3D" id="2.40.160.50">
    <property type="entry name" value="membrane protein fhac: a member of the omp85/tpsb transporter family"/>
    <property type="match status" value="1"/>
</dbReference>
<dbReference type="PANTHER" id="PTHR34597">
    <property type="entry name" value="SLR1661 PROTEIN"/>
    <property type="match status" value="1"/>
</dbReference>
<evidence type="ECO:0000256" key="4">
    <source>
        <dbReference type="ARBA" id="ARBA00022452"/>
    </source>
</evidence>
<dbReference type="Proteomes" id="UP000288794">
    <property type="component" value="Unassembled WGS sequence"/>
</dbReference>
<evidence type="ECO:0000256" key="3">
    <source>
        <dbReference type="ARBA" id="ARBA00022448"/>
    </source>
</evidence>
<comment type="caution">
    <text evidence="12">The sequence shown here is derived from an EMBL/GenBank/DDBJ whole genome shotgun (WGS) entry which is preliminary data.</text>
</comment>
<dbReference type="PROSITE" id="PS51779">
    <property type="entry name" value="POTRA"/>
    <property type="match status" value="1"/>
</dbReference>
<comment type="subcellular location">
    <subcellularLocation>
        <location evidence="1">Cell outer membrane</location>
    </subcellularLocation>
</comment>
<organism evidence="12 13">
    <name type="scientific">[Pantoea] beijingensis</name>
    <dbReference type="NCBI Taxonomy" id="1324864"/>
    <lineage>
        <taxon>Bacteria</taxon>
        <taxon>Pseudomonadati</taxon>
        <taxon>Pseudomonadota</taxon>
        <taxon>Gammaproteobacteria</taxon>
        <taxon>Enterobacterales</taxon>
        <taxon>Erwiniaceae</taxon>
        <taxon>Erwinia</taxon>
    </lineage>
</organism>
<dbReference type="GO" id="GO:0098046">
    <property type="term" value="C:type V protein secretion system complex"/>
    <property type="evidence" value="ECO:0007669"/>
    <property type="project" value="TreeGrafter"/>
</dbReference>
<feature type="domain" description="POTRA" evidence="11">
    <location>
        <begin position="79"/>
        <end position="155"/>
    </location>
</feature>
<evidence type="ECO:0000256" key="6">
    <source>
        <dbReference type="ARBA" id="ARBA00022927"/>
    </source>
</evidence>
<keyword evidence="7" id="KW-0406">Ion transport</keyword>
<keyword evidence="3" id="KW-0813">Transport</keyword>
<dbReference type="AlphaFoldDB" id="A0A443ID80"/>
<dbReference type="FunFam" id="2.40.160.50:FF:000009">
    <property type="entry name" value="Putative hemolysin activator protein"/>
    <property type="match status" value="1"/>
</dbReference>
<dbReference type="GO" id="GO:0009279">
    <property type="term" value="C:cell outer membrane"/>
    <property type="evidence" value="ECO:0007669"/>
    <property type="project" value="UniProtKB-SubCell"/>
</dbReference>
<dbReference type="PIRSF" id="PIRSF029745">
    <property type="entry name" value="FhaC"/>
    <property type="match status" value="1"/>
</dbReference>
<sequence length="570" mass="62454">MAFTHQSSLKASLLIALGAVFHVSAAPNNNTIFDQQQQHQQAQQEARDAQLAPDAPGVRLQAETVPDADAPFPVETTCFQIDAVALSGTQVFPHWAPLSRIANGGVGHCLGINGINQLISRLQNNLIDHGWVTSRVLAPEQDLRSGTLRLTIIPGTVRSIRYTPDADSRAFIATAMPVREGKLLDLRDIEQGLENLQRLPTVEASMELVPGSQPGESDIVISRKQSRLWHVSSWVDDSGTESTGRYQGGVMLALDNPLALSDLFYVSAGHDLGFQGKKQSTNLNAHYSLPLGYFQFDITGGKSDYVQTIAGLNGDIHYSGQSKNVNAGLSRVVQRGSNSKTTLRYGVLYRETRNYINDTELDMQRRRTSAWQLGLNHRHYLGAATLDAGVTYQHGTRWFGAMPAYEEANPGDDYATALGKTLNWSASLNLPFALADQRFRYQLSWLRQTSNTPLTPQDQISIGNRWTVRGFDGERSLSGSHGWYVQNTLAWQTPLPEQELYAGADYGEVGGRADGYSLLGRHLAGAVTGLRGNISAVGMGYDMFAGIPLSKPSGFRTDPVTLGFSINWQY</sequence>
<dbReference type="Pfam" id="PF17287">
    <property type="entry name" value="POTRA_3"/>
    <property type="match status" value="1"/>
</dbReference>
<dbReference type="InterPro" id="IPR035251">
    <property type="entry name" value="ShlB_POTRA"/>
</dbReference>
<evidence type="ECO:0000256" key="10">
    <source>
        <dbReference type="SAM" id="SignalP"/>
    </source>
</evidence>
<keyword evidence="6" id="KW-0653">Protein transport</keyword>
<evidence type="ECO:0000313" key="13">
    <source>
        <dbReference type="Proteomes" id="UP000288794"/>
    </source>
</evidence>
<feature type="chain" id="PRO_5019347004" description="POTRA domain-containing protein" evidence="10">
    <location>
        <begin position="26"/>
        <end position="570"/>
    </location>
</feature>
<dbReference type="EMBL" id="JMEE01000031">
    <property type="protein sequence ID" value="RWR01850.1"/>
    <property type="molecule type" value="Genomic_DNA"/>
</dbReference>
<evidence type="ECO:0000256" key="8">
    <source>
        <dbReference type="ARBA" id="ARBA00023136"/>
    </source>
</evidence>
<name>A0A443ID80_9GAMM</name>